<comment type="similarity">
    <text evidence="3">Belongs to the cytochrome P450 family.</text>
</comment>
<keyword evidence="4 12" id="KW-0349">Heme</keyword>
<evidence type="ECO:0000256" key="5">
    <source>
        <dbReference type="ARBA" id="ARBA00022723"/>
    </source>
</evidence>
<gene>
    <name evidence="13" type="ORF">jhhlp_000511</name>
</gene>
<proteinExistence type="inferred from homology"/>
<dbReference type="PRINTS" id="PR00385">
    <property type="entry name" value="P450"/>
</dbReference>
<evidence type="ECO:0000256" key="2">
    <source>
        <dbReference type="ARBA" id="ARBA00004972"/>
    </source>
</evidence>
<evidence type="ECO:0000256" key="10">
    <source>
        <dbReference type="ARBA" id="ARBA00068222"/>
    </source>
</evidence>
<keyword evidence="7" id="KW-0843">Virulence</keyword>
<keyword evidence="8" id="KW-0560">Oxidoreductase</keyword>
<keyword evidence="14" id="KW-1185">Reference proteome</keyword>
<evidence type="ECO:0000313" key="13">
    <source>
        <dbReference type="EMBL" id="PKS13167.1"/>
    </source>
</evidence>
<dbReference type="EMBL" id="NLAX01000002">
    <property type="protein sequence ID" value="PKS13167.1"/>
    <property type="molecule type" value="Genomic_DNA"/>
</dbReference>
<name>A0A2N3NL58_9PEZI</name>
<keyword evidence="5 12" id="KW-0479">Metal-binding</keyword>
<dbReference type="InParanoid" id="A0A2N3NL58"/>
<dbReference type="GO" id="GO:0020037">
    <property type="term" value="F:heme binding"/>
    <property type="evidence" value="ECO:0007669"/>
    <property type="project" value="InterPro"/>
</dbReference>
<evidence type="ECO:0000256" key="4">
    <source>
        <dbReference type="ARBA" id="ARBA00022617"/>
    </source>
</evidence>
<dbReference type="AlphaFoldDB" id="A0A2N3NL58"/>
<dbReference type="Proteomes" id="UP000233524">
    <property type="component" value="Unassembled WGS sequence"/>
</dbReference>
<dbReference type="GO" id="GO:0004497">
    <property type="term" value="F:monooxygenase activity"/>
    <property type="evidence" value="ECO:0007669"/>
    <property type="project" value="UniProtKB-KW"/>
</dbReference>
<dbReference type="InterPro" id="IPR050121">
    <property type="entry name" value="Cytochrome_P450_monoxygenase"/>
</dbReference>
<dbReference type="FunCoup" id="A0A2N3NL58">
    <property type="interactions" value="1405"/>
</dbReference>
<keyword evidence="6 12" id="KW-0408">Iron</keyword>
<reference evidence="13 14" key="1">
    <citation type="journal article" date="2017" name="G3 (Bethesda)">
        <title>First Draft Genome Sequence of the Pathogenic Fungus Lomentospora prolificans (Formerly Scedosporium prolificans).</title>
        <authorList>
            <person name="Luo R."/>
            <person name="Zimin A."/>
            <person name="Workman R."/>
            <person name="Fan Y."/>
            <person name="Pertea G."/>
            <person name="Grossman N."/>
            <person name="Wear M.P."/>
            <person name="Jia B."/>
            <person name="Miller H."/>
            <person name="Casadevall A."/>
            <person name="Timp W."/>
            <person name="Zhang S.X."/>
            <person name="Salzberg S.L."/>
        </authorList>
    </citation>
    <scope>NUCLEOTIDE SEQUENCE [LARGE SCALE GENOMIC DNA]</scope>
    <source>
        <strain evidence="13 14">JHH-5317</strain>
    </source>
</reference>
<evidence type="ECO:0000256" key="12">
    <source>
        <dbReference type="PIRSR" id="PIRSR602401-1"/>
    </source>
</evidence>
<dbReference type="PANTHER" id="PTHR24305">
    <property type="entry name" value="CYTOCHROME P450"/>
    <property type="match status" value="1"/>
</dbReference>
<evidence type="ECO:0000256" key="9">
    <source>
        <dbReference type="ARBA" id="ARBA00067672"/>
    </source>
</evidence>
<dbReference type="GO" id="GO:0016705">
    <property type="term" value="F:oxidoreductase activity, acting on paired donors, with incorporation or reduction of molecular oxygen"/>
    <property type="evidence" value="ECO:0007669"/>
    <property type="project" value="InterPro"/>
</dbReference>
<accession>A0A2N3NL58</accession>
<comment type="cofactor">
    <cofactor evidence="1 12">
        <name>heme</name>
        <dbReference type="ChEBI" id="CHEBI:30413"/>
    </cofactor>
</comment>
<dbReference type="STRING" id="41688.A0A2N3NL58"/>
<keyword evidence="8" id="KW-0503">Monooxygenase</keyword>
<evidence type="ECO:0000256" key="1">
    <source>
        <dbReference type="ARBA" id="ARBA00001971"/>
    </source>
</evidence>
<dbReference type="VEuPathDB" id="FungiDB:jhhlp_000511"/>
<evidence type="ECO:0000256" key="3">
    <source>
        <dbReference type="ARBA" id="ARBA00010617"/>
    </source>
</evidence>
<evidence type="ECO:0000256" key="11">
    <source>
        <dbReference type="ARBA" id="ARBA00079990"/>
    </source>
</evidence>
<comment type="caution">
    <text evidence="13">The sequence shown here is derived from an EMBL/GenBank/DDBJ whole genome shotgun (WGS) entry which is preliminary data.</text>
</comment>
<evidence type="ECO:0000256" key="6">
    <source>
        <dbReference type="ARBA" id="ARBA00023004"/>
    </source>
</evidence>
<dbReference type="InterPro" id="IPR036396">
    <property type="entry name" value="Cyt_P450_sf"/>
</dbReference>
<feature type="binding site" description="axial binding residue" evidence="12">
    <location>
        <position position="453"/>
    </location>
    <ligand>
        <name>heme</name>
        <dbReference type="ChEBI" id="CHEBI:30413"/>
    </ligand>
    <ligandPart>
        <name>Fe</name>
        <dbReference type="ChEBI" id="CHEBI:18248"/>
    </ligandPart>
</feature>
<dbReference type="InterPro" id="IPR001128">
    <property type="entry name" value="Cyt_P450"/>
</dbReference>
<protein>
    <recommendedName>
        <fullName evidence="10">Cytochrome P450 monooxygenase ABA1</fullName>
    </recommendedName>
    <alternativeName>
        <fullName evidence="11">Abscisic acid biosynthesis protein 1</fullName>
    </alternativeName>
    <alternativeName>
        <fullName evidence="9">Cytochrome P450 monooxygenase aba1</fullName>
    </alternativeName>
</protein>
<dbReference type="OrthoDB" id="1470350at2759"/>
<organism evidence="13 14">
    <name type="scientific">Lomentospora prolificans</name>
    <dbReference type="NCBI Taxonomy" id="41688"/>
    <lineage>
        <taxon>Eukaryota</taxon>
        <taxon>Fungi</taxon>
        <taxon>Dikarya</taxon>
        <taxon>Ascomycota</taxon>
        <taxon>Pezizomycotina</taxon>
        <taxon>Sordariomycetes</taxon>
        <taxon>Hypocreomycetidae</taxon>
        <taxon>Microascales</taxon>
        <taxon>Microascaceae</taxon>
        <taxon>Lomentospora</taxon>
    </lineage>
</organism>
<dbReference type="GO" id="GO:0005506">
    <property type="term" value="F:iron ion binding"/>
    <property type="evidence" value="ECO:0007669"/>
    <property type="project" value="InterPro"/>
</dbReference>
<evidence type="ECO:0000256" key="7">
    <source>
        <dbReference type="ARBA" id="ARBA00023026"/>
    </source>
</evidence>
<sequence length="508" mass="57385">MGFLAYVYENKWLWAAAAVALYSVHKARKYYRLRDFGGPFSTGVSEIWHIRALFSWKPHDKYKEACDKYGSIARIGPNDLVTSSPELLFHMNSIRSPYTRADYYYLATRFQAGQNHVFSELDEDKHRRRRQQLAAGYSGKDNTGLEAAIDTHITELVDLIRSKYLSTESGSKPMDFARKIQYLTLDVISHIGFGEPFGDLRTDSDVDTFVESGEIGLIVNAVSIALNLTKFMHNPIVFKLIGPSEKDKVGLGKLVANARSIIQARLKQDTEKRSDMIASFFRHGLTEEDLVSETCLQIIAGSDTAASSLRGIFLYLLTHPRVYNKLRAEIDEAVRTEQAPASGVIPDAQCRQLGYLQAVIKEANRMHPPVTSQLPKRVPDGGDTVMVDGKSVYLPGGTHISCAVVALNRRKDVFGEDADEFRPERWTHEKDEAKLAMMTRTHEIIFGYGKNQCMGKSIAIMEIGKVLFELMRNFDWSLANPTEPWHERNYAGLYAHKDMWVLASDRSE</sequence>
<dbReference type="Gene3D" id="1.10.630.10">
    <property type="entry name" value="Cytochrome P450"/>
    <property type="match status" value="1"/>
</dbReference>
<dbReference type="PANTHER" id="PTHR24305:SF236">
    <property type="entry name" value="PISATIN DEMETHYLASE"/>
    <property type="match status" value="1"/>
</dbReference>
<dbReference type="PRINTS" id="PR00463">
    <property type="entry name" value="EP450I"/>
</dbReference>
<dbReference type="SUPFAM" id="SSF48264">
    <property type="entry name" value="Cytochrome P450"/>
    <property type="match status" value="1"/>
</dbReference>
<evidence type="ECO:0000313" key="14">
    <source>
        <dbReference type="Proteomes" id="UP000233524"/>
    </source>
</evidence>
<dbReference type="Pfam" id="PF00067">
    <property type="entry name" value="p450"/>
    <property type="match status" value="1"/>
</dbReference>
<comment type="pathway">
    <text evidence="2">Hormone biosynthesis.</text>
</comment>
<dbReference type="FunFam" id="1.10.630.10:FF:000076">
    <property type="entry name" value="Cytochrome P450 monooxygenase"/>
    <property type="match status" value="1"/>
</dbReference>
<dbReference type="CDD" id="cd11060">
    <property type="entry name" value="CYP57A1-like"/>
    <property type="match status" value="1"/>
</dbReference>
<evidence type="ECO:0000256" key="8">
    <source>
        <dbReference type="ARBA" id="ARBA00023033"/>
    </source>
</evidence>
<dbReference type="InterPro" id="IPR002401">
    <property type="entry name" value="Cyt_P450_E_grp-I"/>
</dbReference>